<accession>A0A378JSF1</accession>
<dbReference type="Proteomes" id="UP000254968">
    <property type="component" value="Unassembled WGS sequence"/>
</dbReference>
<evidence type="ECO:0000313" key="1">
    <source>
        <dbReference type="EMBL" id="STX55441.1"/>
    </source>
</evidence>
<proteinExistence type="predicted"/>
<sequence>MMILFNSDLALSQIRSLKTIELFTLTTMPCSLGHYPVAVCLMDKKRLLDSTLDAELPPQLLQEIVKKSANDYRAFFNCELKAETYQLVYLPAVVFNGEAVMYGVSEIEKAVALWEVRHD</sequence>
<dbReference type="OrthoDB" id="5784688at2"/>
<evidence type="ECO:0000313" key="3">
    <source>
        <dbReference type="Proteomes" id="UP000254968"/>
    </source>
</evidence>
<evidence type="ECO:0000313" key="2">
    <source>
        <dbReference type="EMBL" id="STX55517.1"/>
    </source>
</evidence>
<dbReference type="AlphaFoldDB" id="A0A378JSF1"/>
<dbReference type="RefSeq" id="WP_160149908.1">
    <property type="nucleotide sequence ID" value="NZ_CAAAHO010000010.1"/>
</dbReference>
<organism evidence="2 3">
    <name type="scientific">Legionella beliardensis</name>
    <dbReference type="NCBI Taxonomy" id="91822"/>
    <lineage>
        <taxon>Bacteria</taxon>
        <taxon>Pseudomonadati</taxon>
        <taxon>Pseudomonadota</taxon>
        <taxon>Gammaproteobacteria</taxon>
        <taxon>Legionellales</taxon>
        <taxon>Legionellaceae</taxon>
        <taxon>Legionella</taxon>
    </lineage>
</organism>
<dbReference type="EMBL" id="UGNV01000002">
    <property type="protein sequence ID" value="STX55517.1"/>
    <property type="molecule type" value="Genomic_DNA"/>
</dbReference>
<gene>
    <name evidence="1" type="ORF">NCTC13315_02813</name>
    <name evidence="2" type="ORF">NCTC13315_02889</name>
</gene>
<dbReference type="EMBL" id="UGNV01000002">
    <property type="protein sequence ID" value="STX55441.1"/>
    <property type="molecule type" value="Genomic_DNA"/>
</dbReference>
<keyword evidence="3" id="KW-1185">Reference proteome</keyword>
<name>A0A378JSF1_9GAMM</name>
<reference evidence="2 3" key="1">
    <citation type="submission" date="2018-06" db="EMBL/GenBank/DDBJ databases">
        <authorList>
            <consortium name="Pathogen Informatics"/>
            <person name="Doyle S."/>
        </authorList>
    </citation>
    <scope>NUCLEOTIDE SEQUENCE [LARGE SCALE GENOMIC DNA]</scope>
    <source>
        <strain evidence="2 3">NCTC13315</strain>
    </source>
</reference>
<dbReference type="InterPro" id="IPR011090">
    <property type="entry name" value="Integr_conj_element_PFL4709"/>
</dbReference>
<protein>
    <submittedName>
        <fullName evidence="2">Integrating conjugative element protein, PFL_4709 family</fullName>
    </submittedName>
</protein>
<dbReference type="Pfam" id="PF07511">
    <property type="entry name" value="DUF1525"/>
    <property type="match status" value="1"/>
</dbReference>